<dbReference type="SUPFAM" id="SSF81606">
    <property type="entry name" value="PP2C-like"/>
    <property type="match status" value="1"/>
</dbReference>
<reference evidence="4 6" key="2">
    <citation type="submission" date="2021-03" db="EMBL/GenBank/DDBJ databases">
        <title>Rapid diversification of plasmids in a genus of pathogenic and nitrogen fixing bacteria.</title>
        <authorList>
            <person name="Weisberg A.J."/>
            <person name="Miller M."/>
            <person name="Ream W."/>
            <person name="Grunwald N.J."/>
            <person name="Chang J.H."/>
        </authorList>
    </citation>
    <scope>NUCLEOTIDE SEQUENCE [LARGE SCALE GENOMIC DNA]</scope>
    <source>
        <strain evidence="4 6">AF3.44</strain>
    </source>
</reference>
<dbReference type="PROSITE" id="PS51746">
    <property type="entry name" value="PPM_2"/>
    <property type="match status" value="1"/>
</dbReference>
<dbReference type="Pfam" id="PF09867">
    <property type="entry name" value="TagF_N"/>
    <property type="match status" value="1"/>
</dbReference>
<evidence type="ECO:0000256" key="1">
    <source>
        <dbReference type="SAM" id="MobiDB-lite"/>
    </source>
</evidence>
<name>A0A4D7DZ55_9HYPH</name>
<dbReference type="RefSeq" id="WP_027675270.1">
    <property type="nucleotide sequence ID" value="NZ_CP039692.1"/>
</dbReference>
<dbReference type="InterPro" id="IPR001932">
    <property type="entry name" value="PPM-type_phosphatase-like_dom"/>
</dbReference>
<evidence type="ECO:0000313" key="6">
    <source>
        <dbReference type="Proteomes" id="UP000826513"/>
    </source>
</evidence>
<dbReference type="Gene3D" id="3.40.1730.10">
    <property type="entry name" value="pa0076 domain"/>
    <property type="match status" value="1"/>
</dbReference>
<evidence type="ECO:0000313" key="4">
    <source>
        <dbReference type="EMBL" id="QYA08948.1"/>
    </source>
</evidence>
<dbReference type="NCBIfam" id="TIGR03373">
    <property type="entry name" value="VI_minor_4"/>
    <property type="match status" value="1"/>
</dbReference>
<feature type="region of interest" description="Disordered" evidence="1">
    <location>
        <begin position="210"/>
        <end position="245"/>
    </location>
</feature>
<dbReference type="EMBL" id="CP039692">
    <property type="protein sequence ID" value="QCI99406.1"/>
    <property type="molecule type" value="Genomic_DNA"/>
</dbReference>
<reference evidence="3 5" key="1">
    <citation type="submission" date="2019-04" db="EMBL/GenBank/DDBJ databases">
        <title>Complete genome sequence of Agrobacterium larrymoorei CFBP5473.</title>
        <authorList>
            <person name="Haryono M."/>
            <person name="Chou L."/>
            <person name="Lin Y.-C."/>
            <person name="Lai E.-M."/>
            <person name="Kuo C.-H."/>
        </authorList>
    </citation>
    <scope>NUCLEOTIDE SEQUENCE [LARGE SCALE GENOMIC DNA]</scope>
    <source>
        <strain evidence="3 5">CFBP5473</strain>
    </source>
</reference>
<dbReference type="InterPro" id="IPR038225">
    <property type="entry name" value="TagF_sf"/>
</dbReference>
<feature type="compositionally biased region" description="Low complexity" evidence="1">
    <location>
        <begin position="210"/>
        <end position="244"/>
    </location>
</feature>
<dbReference type="InterPro" id="IPR017748">
    <property type="entry name" value="TagF"/>
</dbReference>
<proteinExistence type="predicted"/>
<dbReference type="EMBL" id="CP072168">
    <property type="protein sequence ID" value="QYA08948.1"/>
    <property type="molecule type" value="Genomic_DNA"/>
</dbReference>
<sequence length="473" mass="51994">MAKQVQKLVDPVAESDRIGFFGKIPSHGDFISEGLDRELVGTLDEWLRAGLHACADQFAGRWSSVFSSSPPRRFIIERGVWGNAAYTGVLLPSKDRVGRKYPLVVLAQLNSFRQHPKMLYLDETWFMAAEALAETSMAGDFEMSRFTSAIKRLRLPKPKEEEDSYPPEPRMGKPTSLWWHIDAETRRPKGFKFEGKPNTGDFVKLFQEAQPTPEPAPTQQAEQPPRTNHAPAAAPVKQAATSSAPRQIQQTSVVYSYATHAGTKLASNADSLFVSKNPAIFAIADGIGDGQAAVEAARLTTNMLADIAAVGEDEIDPQTIRAKLGTVNSLLLSRQSGEGILRHAASVISASISSQALTILWSGDARAYLLKDGTMHPLTRDHVIVGMKRQLSQCVGHSQQFRPDVIRDEWGPSDRLLLCSFPLVHQLKERVVAEILSESPVRDCANALIQEALIEDVRENISAIVIGNEIVSR</sequence>
<dbReference type="Proteomes" id="UP000826513">
    <property type="component" value="Chromosome 2"/>
</dbReference>
<dbReference type="STRING" id="1367849.GCA_000518585_02513"/>
<evidence type="ECO:0000313" key="3">
    <source>
        <dbReference type="EMBL" id="QCI99406.1"/>
    </source>
</evidence>
<dbReference type="InterPro" id="IPR036457">
    <property type="entry name" value="PPM-type-like_dom_sf"/>
</dbReference>
<gene>
    <name evidence="3" type="primary">tagF</name>
    <name evidence="3" type="ORF">CFBP5473_15445</name>
    <name evidence="4" type="ORF">J5285_16185</name>
</gene>
<accession>A0A4D7DZ55</accession>
<dbReference type="SMART" id="SM00332">
    <property type="entry name" value="PP2Cc"/>
    <property type="match status" value="1"/>
</dbReference>
<dbReference type="OrthoDB" id="9801841at2"/>
<protein>
    <submittedName>
        <fullName evidence="3">Type VI secretion system-associated protein TagF</fullName>
    </submittedName>
</protein>
<feature type="domain" description="PPM-type phosphatase" evidence="2">
    <location>
        <begin position="254"/>
        <end position="468"/>
    </location>
</feature>
<evidence type="ECO:0000313" key="5">
    <source>
        <dbReference type="Proteomes" id="UP000298545"/>
    </source>
</evidence>
<organism evidence="3 5">
    <name type="scientific">Agrobacterium larrymoorei</name>
    <dbReference type="NCBI Taxonomy" id="160699"/>
    <lineage>
        <taxon>Bacteria</taxon>
        <taxon>Pseudomonadati</taxon>
        <taxon>Pseudomonadota</taxon>
        <taxon>Alphaproteobacteria</taxon>
        <taxon>Hyphomicrobiales</taxon>
        <taxon>Rhizobiaceae</taxon>
        <taxon>Rhizobium/Agrobacterium group</taxon>
        <taxon>Agrobacterium</taxon>
    </lineage>
</organism>
<evidence type="ECO:0000259" key="2">
    <source>
        <dbReference type="PROSITE" id="PS51746"/>
    </source>
</evidence>
<dbReference type="KEGG" id="alf:CFBP5473_15445"/>
<keyword evidence="6" id="KW-1185">Reference proteome</keyword>
<dbReference type="AlphaFoldDB" id="A0A4D7DZ55"/>
<dbReference type="Gene3D" id="3.60.40.10">
    <property type="entry name" value="PPM-type phosphatase domain"/>
    <property type="match status" value="1"/>
</dbReference>
<dbReference type="Proteomes" id="UP000298545">
    <property type="component" value="Chromosome linear"/>
</dbReference>